<dbReference type="EMBL" id="VSSR01000023">
    <property type="protein sequence ID" value="TYL84331.1"/>
    <property type="molecule type" value="Genomic_DNA"/>
</dbReference>
<keyword evidence="2" id="KW-0677">Repeat</keyword>
<dbReference type="SUPFAM" id="SSF49313">
    <property type="entry name" value="Cadherin-like"/>
    <property type="match status" value="8"/>
</dbReference>
<dbReference type="InterPro" id="IPR018511">
    <property type="entry name" value="Hemolysin-typ_Ca-bd_CS"/>
</dbReference>
<dbReference type="NCBIfam" id="TIGR01965">
    <property type="entry name" value="VCBS_repeat"/>
    <property type="match status" value="6"/>
</dbReference>
<proteinExistence type="predicted"/>
<dbReference type="InterPro" id="IPR011049">
    <property type="entry name" value="Serralysin-like_metalloprot_C"/>
</dbReference>
<dbReference type="SUPFAM" id="SSF51120">
    <property type="entry name" value="beta-Roll"/>
    <property type="match status" value="5"/>
</dbReference>
<dbReference type="InterPro" id="IPR013783">
    <property type="entry name" value="Ig-like_fold"/>
</dbReference>
<protein>
    <recommendedName>
        <fullName evidence="5">Cadherin domain-containing protein</fullName>
    </recommendedName>
</protein>
<evidence type="ECO:0000256" key="4">
    <source>
        <dbReference type="ARBA" id="ARBA00023136"/>
    </source>
</evidence>
<dbReference type="InterPro" id="IPR010221">
    <property type="entry name" value="VCBS_dom"/>
</dbReference>
<feature type="domain" description="Cadherin" evidence="5">
    <location>
        <begin position="944"/>
        <end position="1045"/>
    </location>
</feature>
<accession>A0A5S4WS29</accession>
<dbReference type="PROSITE" id="PS50268">
    <property type="entry name" value="CADHERIN_2"/>
    <property type="match status" value="7"/>
</dbReference>
<evidence type="ECO:0000256" key="3">
    <source>
        <dbReference type="ARBA" id="ARBA00022837"/>
    </source>
</evidence>
<dbReference type="Gene3D" id="2.150.10.10">
    <property type="entry name" value="Serralysin-like metalloprotease, C-terminal"/>
    <property type="match status" value="8"/>
</dbReference>
<dbReference type="InterPro" id="IPR001343">
    <property type="entry name" value="Hemolysn_Ca-bd"/>
</dbReference>
<comment type="subcellular location">
    <subcellularLocation>
        <location evidence="1">Membrane</location>
    </subcellularLocation>
</comment>
<dbReference type="RefSeq" id="WP_148751805.1">
    <property type="nucleotide sequence ID" value="NZ_VSSR01000023.1"/>
</dbReference>
<dbReference type="InterPro" id="IPR018247">
    <property type="entry name" value="EF_Hand_1_Ca_BS"/>
</dbReference>
<comment type="caution">
    <text evidence="6">The sequence shown here is derived from an EMBL/GenBank/DDBJ whole genome shotgun (WGS) entry which is preliminary data.</text>
</comment>
<dbReference type="PANTHER" id="PTHR24027">
    <property type="entry name" value="CADHERIN-23"/>
    <property type="match status" value="1"/>
</dbReference>
<reference evidence="6 7" key="1">
    <citation type="submission" date="2019-08" db="EMBL/GenBank/DDBJ databases">
        <title>Bradyrhizobium hipponensis sp. nov., a rhizobium isolated from a Lupinus angustifolius root nodule in Tunisia.</title>
        <authorList>
            <person name="Off K."/>
            <person name="Rejili M."/>
            <person name="Mars M."/>
            <person name="Brachmann A."/>
            <person name="Marin M."/>
        </authorList>
    </citation>
    <scope>NUCLEOTIDE SEQUENCE [LARGE SCALE GENOMIC DNA]</scope>
    <source>
        <strain evidence="6 7">CTAW11</strain>
    </source>
</reference>
<dbReference type="Pfam" id="PF17803">
    <property type="entry name" value="Cadherin_4"/>
    <property type="match status" value="3"/>
</dbReference>
<dbReference type="PRINTS" id="PR00205">
    <property type="entry name" value="CADHERIN"/>
</dbReference>
<dbReference type="Pfam" id="PF00353">
    <property type="entry name" value="HemolysinCabind"/>
    <property type="match status" value="9"/>
</dbReference>
<gene>
    <name evidence="6" type="ORF">FXB38_15935</name>
</gene>
<dbReference type="GO" id="GO:0005509">
    <property type="term" value="F:calcium ion binding"/>
    <property type="evidence" value="ECO:0007669"/>
    <property type="project" value="InterPro"/>
</dbReference>
<dbReference type="Gene3D" id="2.160.20.160">
    <property type="match status" value="1"/>
</dbReference>
<dbReference type="Proteomes" id="UP000324853">
    <property type="component" value="Unassembled WGS sequence"/>
</dbReference>
<evidence type="ECO:0000259" key="5">
    <source>
        <dbReference type="PROSITE" id="PS50268"/>
    </source>
</evidence>
<dbReference type="InterPro" id="IPR002126">
    <property type="entry name" value="Cadherin-like_dom"/>
</dbReference>
<dbReference type="PROSITE" id="PS00330">
    <property type="entry name" value="HEMOLYSIN_CALCIUM"/>
    <property type="match status" value="4"/>
</dbReference>
<dbReference type="Gene3D" id="2.60.40.60">
    <property type="entry name" value="Cadherins"/>
    <property type="match status" value="7"/>
</dbReference>
<feature type="domain" description="Cadherin" evidence="5">
    <location>
        <begin position="841"/>
        <end position="944"/>
    </location>
</feature>
<dbReference type="GO" id="GO:0045296">
    <property type="term" value="F:cadherin binding"/>
    <property type="evidence" value="ECO:0007669"/>
    <property type="project" value="TreeGrafter"/>
</dbReference>
<dbReference type="Gene3D" id="2.60.40.10">
    <property type="entry name" value="Immunoglobulins"/>
    <property type="match status" value="3"/>
</dbReference>
<feature type="domain" description="Cadherin" evidence="5">
    <location>
        <begin position="738"/>
        <end position="841"/>
    </location>
</feature>
<dbReference type="GO" id="GO:0016342">
    <property type="term" value="C:catenin complex"/>
    <property type="evidence" value="ECO:0007669"/>
    <property type="project" value="TreeGrafter"/>
</dbReference>
<feature type="domain" description="Cadherin" evidence="5">
    <location>
        <begin position="2860"/>
        <end position="2949"/>
    </location>
</feature>
<dbReference type="PANTHER" id="PTHR24027:SF438">
    <property type="entry name" value="CADHERIN 23"/>
    <property type="match status" value="1"/>
</dbReference>
<organism evidence="6 7">
    <name type="scientific">Bradyrhizobium cytisi</name>
    <dbReference type="NCBI Taxonomy" id="515489"/>
    <lineage>
        <taxon>Bacteria</taxon>
        <taxon>Pseudomonadati</taxon>
        <taxon>Pseudomonadota</taxon>
        <taxon>Alphaproteobacteria</taxon>
        <taxon>Hyphomicrobiales</taxon>
        <taxon>Nitrobacteraceae</taxon>
        <taxon>Bradyrhizobium</taxon>
    </lineage>
</organism>
<dbReference type="InterPro" id="IPR039808">
    <property type="entry name" value="Cadherin"/>
</dbReference>
<sequence>MPNSPAVIGAPTVHDVVEDASLQALTAEGAISITDSNAGQAFFKTSVIASSGDLGSLSIAANGSYVYSVADSKVQYLGAGETKVDTFTVTSLDGTTKQVAFTIIGVNDTAVIGVPTVVDVTEDAASPTLTATGSISITDADHGQAAFKSTVSSAPGNLGALVLQSNGSYTYSVANNAVQYLGAGQIKTDTFTVTSLDGTTKQISFNVHGTNDVAVIGTPTQHDVTEDASSPTLSTTGSISITDADQGQASFRTAVVGASGNLGTLVLAANGTYTYSVADAAVRYLGAGDVKNDTFTVTSLDGTQKQVSFTIHGVNDAAVIGVPTVHDVTEDASHPLLTAVGTISISDADQGQSAFRPTVLSGNGDLGVLVLSGSGSYVYSVADSAVQYLGAGDTKVDTFTVTALDGTTKQISFTIHGTNDAAVIGTPTQHDVTEDASNPTLTAHGTIAISDVDQGQAAFRTTVTSAPGTLGTLVLGANGAYTYSVADGAVQYLGKGDTKVDTFTVTSLDGTQKQVSFTIHGVNDAAAIGTPTVHDVFSNTAATTLTATGSIFISDVDQGEAAFSTKVIAATGTSGHLTLAADGGYTYSVAESVAQHLGATGTKVDVFTVTSLDGTQKQVSFTIHGASNALSAPIDSDAAANTIVEGAAAGSKVGITASVAGASSVTYSLSADSSGGGFAVDATTGVVTVADPTKIDYETAAGHAYSVTVQASDGHGGTSSQAFAIAIADAPPTTPADADAASANSVVEGAPAGTYAGVTASATDVNGPGVTYSLIGDTSGGGFTIDPATGAVTVADPTKIDYESAPNHAYSVVVQASDGTLTSHQTFVIGVTDAAPSIPVDSNAATNTVAEGAAAGTTVGVTASSTDVNGPAVVYSLIADSSGGGFTINAATGVVTVADATKMDYESAQGHAYSVTVQASDGTLTSHQTFAIGVTDVAPSTPVDSNTAANTVVEGAAAGSAVGVTASSTDVNGPALIYSLIGDTSGGGFVVNAATGVVTVADPSKIVFDAAHPSFDVTVDASDGTLHSQQILTIGVTQANHVPVAANDTGSITEDQVGTFAVLANDTLDPDQGAPNNVTIGAISNLVAPSGAHIGAADIGLGVDASNEVVVTLGSDFQHLQAGETATFDVAYILHGNQAGDTSTAALHVTVTGSQDAPTLQVTDASGSDDAPIPLSISAQLVDDGGTLSVVSISGIPASYTLNHGTFFDSDGHWEVAASDLAGLALVPGAQAHADTLHLQVSVASIEGGHPAVATSGITVDVTAGAGDTSNRAVDGYIAGAFVFADADGNGVYTPGEASATTNADGSFTLHDPVGTLIMTGGTDVSTGLAFAGTLKAPEGSTVVTPLTTLVTSVIASAAASGTQISATDAAAQVATAFGIDPTKVDLTTYDPVPAAVGGDPIATSVLSAGVQVQSTVAQISAVGATSSVFDAIAGAITNAGAGPIDLSAGSTVAAIVSDSGVTGDAATLVTGTVTAAVGSIQQAPDVTAIAQAGQVAQGSATASLAAITDFSDTSQTGAVTSTYVDHLADQVQAAVVADPTVAPIQGTAGNDVLVGGAGIDTIDGREGNDQISGGAGADQLFGGAGNDRIAGNAGNDHIDGGAGFDRALYTDATGGITVNMAAGTASGAGVDSDVLVNVEGVVGSAFDDVYDARGFTGSSGTPGTPIGYNEFEGGAGNDTVYGTVNAQGAALTRVSYVSATAGVTVDIKAGTADGDASVGHDTFVGPGIQSVWGSAYNDTILGSDNGFGTAEVFAGFAGNDLIDGRGGFDRADYNADPTTTSGITVNMAAGIVTGDASIGTDTLRSIEAVRGTNFADHYDATGFSGTSTNAGSSGTFNEFTGNGGDDVIVGNGATRLGFNNATAGVTVDFVAGTADGDASVGHDVFTGVNAVQASMFDDTLRGGATNDTFTGLAGNDYIDGRGGFDVSSYNNIFFTTGGVTVNMAAGTATGDASIGSDTLRSIEGIQGTNFVDHYDATGYGAAGALNVGNNGTFNQFEGLGGDDVIVGNGNTRLIYTNAAAAVTVDLSLGTAHGTAAGDAANIGTDSFTGVFSVIGSAFGDALIGSAHSDMFVGGGGNDSIDGGAGGDVTIYSGTLAQYTITTNAGQTTVSDHVAGRDGTDTLVNVEALQFTNANVLIASGSAANPVDLSDTRLFFNGQPNVLTTMTGSADDYVKINQGLSGHLIDLGAGGNDTVILGVTGGYNLTLANVEHVVGTAGDDFIGLNTDVNRLSIDMGAGNDTINLANGVNSVSETNTENLNGSDWSGAASNDTLTLLNDVSGLSVNLAQGTNTLNLAAGANSLLIVSNIDTINGTSSADALTISNGAYTPNNDLSIDLGAGDDALTVGSQYGSFALHNVEHLVVSGQQDAFYSLTNDQTGLSVDLGAGNTGLQIASGANTLALTHVQSVGTSDYVGLGGTSSPSDDRLTLTNDVAGLTVNLQLGDNTLNLAAGTNSITAYNVQHVNGSASDDVLTMIDAGGSAVDLGAGNDTLNLVGPASVTVTNVEQVNGSAFTDFITDATVVGTTTITGGGGSDFITAGAATDVIRYTDASESSSATGMDAVTNFDATQDQFLLDGAAGAAGAIHFMASGVLDGTPATPHGEAILVDVGGQQQLQIDVNGDGVIGAGDITVVMNGLAGTLSDANFAVITPNHAPTDIALGPIVPALVPENSAPGSLVGLLSDTDPDAGDTANYVLTDDAGGLFAISNGNQIVTTAPLDFEQAASHQVTVQVTDHAGATFSKNFQIDVTNVNEAPTDITLSNHAVAENAPGFTVVGNLSAVDPDAGGTATYTLVDDAGGLFTLVANQLVTTGPLDYEQAASHQITVRATDGGGLTVDKTFTIATTNVNEAPTAVLLSNTSVAENSAADTVVGALSALDPDAGDTATFTLTNDAGGLFAILNGNLVTTAPLNFEQATSHQVTVRVTDGGGLTHGSNFTIATTNVNEAPTDILLSNAVIPQGTANGTVVGTLSAVDPDAGDTATVTLLDDAGGQFSVSGGNLVVAGPLTAGTEQVTVHATDAGGLAFDKTIAITVNAGALVTGTAGPDTLVGTTGDDTIQGFGGNDRLQGLAGNDILDGGQGFDRAVYTDAASGITANLAAGTVTGGSGSDTLVHVEGVVGSDFADTFDATGFTGDAGVAGTQIGFNEFEGRGGNDSITGAVNSQGALLTRISYVSATGSVTVDLQAHTATGDSSVGTDTLVGSGFGGVIGSAGADTLLGSNNANGTVEIFDGRGGNDLINGRGGFDRADYSQDPTTTSGITVNMAAGTVTGDSTVGTDTLRSVESVRGTNFADHYDATGFAGNSTNAGSNGTFNEFVGMGGDDVIVGNGNTRLSYINATGGVTVDMQTGATPGTGTADGDASTGHDTFSGVNAVQGSMFDDVLRGSGNTASTETFYGGAGNDLIDGRGGFDLATYNNIYFSTGAVSVNMGAGTVDGDASTGHDTLRSIEAVQGTNFNDVYDASTFGTGAALNIGNNGTFNQFEGLGGNDTITGNGNTRIIYSSATAGVTIHLAAGTATGDSSVGTDTFTAVNSSTGSQLADTYDASGFVDAGTFTSGTFNLFEGLGGNDTITGNGSTRIAYTQAASGVSVDLSVGNAHSIAASDGAGIGIDTILGGVNSVQGSNFADTITGGSANEFLFGGSGADTISGGGGNDTLTGQSGNDTLDGGTGTDMASFTGTMAQYAVTTNGSTGVTTVADNVAGRDGTDTLTNVEVLQFSDATVLLTAGTAANPVDVSAYNLLPGKIVGTAGDDFLAVGGNVFGHQIDLGAGDDTVSLASPNFYQLNLLNVEHVTGSTGDDNVNLVSNAAGLTVDLGAGTDDMTLAGGVNSLSVTNVEILTSNDFSGPAVDDTLTLLNNAGGGMNVNLAEGDNTLNLAAGSNTFAYLFNIQHVHGTASDDVLTVTGGIYTPDNNPTVDLGGGDNTLNLSGGSLTALNIQHIGGDANDNFVTFNNELSGVAIDLGAGNDHVTLANGANSVSLTNVESVSASDFTGGLSPSDDTLTLLNDVTGVSVNLGDGTNTINLAAGTNSFDNLFGINQVNGASSSDVLTVTQQSFATVFDMAGGTINFNDTTNGVTVANASTVNGSAADDNITVANASGTTTVTGGLGADYLTAGAGSFNFNFNGPADSAVGHGDTIVNFDAGRDNFTFTGVNAATAIHYVDTAEFDGTVGSPYCEARVDGTGPNALLQIDLDGDGKMGAGDIEVHLQNYVGTLADHNFLLA</sequence>
<dbReference type="Pfam" id="PF00028">
    <property type="entry name" value="Cadherin"/>
    <property type="match status" value="3"/>
</dbReference>
<dbReference type="InterPro" id="IPR015919">
    <property type="entry name" value="Cadherin-like_sf"/>
</dbReference>
<evidence type="ECO:0000313" key="7">
    <source>
        <dbReference type="Proteomes" id="UP000324853"/>
    </source>
</evidence>
<dbReference type="GO" id="GO:0016477">
    <property type="term" value="P:cell migration"/>
    <property type="evidence" value="ECO:0007669"/>
    <property type="project" value="TreeGrafter"/>
</dbReference>
<keyword evidence="4" id="KW-0472">Membrane</keyword>
<dbReference type="InterPro" id="IPR006644">
    <property type="entry name" value="Cadg"/>
</dbReference>
<dbReference type="InterPro" id="IPR040853">
    <property type="entry name" value="RapA2_cadherin-like"/>
</dbReference>
<dbReference type="GO" id="GO:0007156">
    <property type="term" value="P:homophilic cell adhesion via plasma membrane adhesion molecules"/>
    <property type="evidence" value="ECO:0007669"/>
    <property type="project" value="InterPro"/>
</dbReference>
<evidence type="ECO:0000256" key="2">
    <source>
        <dbReference type="ARBA" id="ARBA00022737"/>
    </source>
</evidence>
<evidence type="ECO:0000313" key="6">
    <source>
        <dbReference type="EMBL" id="TYL84331.1"/>
    </source>
</evidence>
<keyword evidence="7" id="KW-1185">Reference proteome</keyword>
<dbReference type="CDD" id="cd11304">
    <property type="entry name" value="Cadherin_repeat"/>
    <property type="match status" value="8"/>
</dbReference>
<dbReference type="OrthoDB" id="8100581at2"/>
<feature type="domain" description="Cadherin" evidence="5">
    <location>
        <begin position="2668"/>
        <end position="2772"/>
    </location>
</feature>
<dbReference type="PRINTS" id="PR00313">
    <property type="entry name" value="CABNDNGRPT"/>
</dbReference>
<dbReference type="SMART" id="SM00112">
    <property type="entry name" value="CA"/>
    <property type="match status" value="7"/>
</dbReference>
<dbReference type="GO" id="GO:0008013">
    <property type="term" value="F:beta-catenin binding"/>
    <property type="evidence" value="ECO:0007669"/>
    <property type="project" value="TreeGrafter"/>
</dbReference>
<feature type="domain" description="Cadherin" evidence="5">
    <location>
        <begin position="635"/>
        <end position="737"/>
    </location>
</feature>
<evidence type="ECO:0000256" key="1">
    <source>
        <dbReference type="ARBA" id="ARBA00004370"/>
    </source>
</evidence>
<keyword evidence="3" id="KW-0106">Calcium</keyword>
<feature type="domain" description="Cadherin" evidence="5">
    <location>
        <begin position="2765"/>
        <end position="2853"/>
    </location>
</feature>
<dbReference type="PROSITE" id="PS00018">
    <property type="entry name" value="EF_HAND_1"/>
    <property type="match status" value="2"/>
</dbReference>
<name>A0A5S4WS29_9BRAD</name>
<dbReference type="SMART" id="SM00736">
    <property type="entry name" value="CADG"/>
    <property type="match status" value="3"/>
</dbReference>